<organism evidence="4 5">
    <name type="scientific">Nocardioides lentus</name>
    <dbReference type="NCBI Taxonomy" id="338077"/>
    <lineage>
        <taxon>Bacteria</taxon>
        <taxon>Bacillati</taxon>
        <taxon>Actinomycetota</taxon>
        <taxon>Actinomycetes</taxon>
        <taxon>Propionibacteriales</taxon>
        <taxon>Nocardioidaceae</taxon>
        <taxon>Nocardioides</taxon>
    </lineage>
</organism>
<comment type="caution">
    <text evidence="4">The sequence shown here is derived from an EMBL/GenBank/DDBJ whole genome shotgun (WGS) entry which is preliminary data.</text>
</comment>
<dbReference type="InterPro" id="IPR050555">
    <property type="entry name" value="Bact_Solute-Bind_Prot2"/>
</dbReference>
<keyword evidence="2" id="KW-0732">Signal</keyword>
<reference evidence="4 5" key="1">
    <citation type="journal article" date="2019" name="Int. J. Syst. Evol. Microbiol.">
        <title>The Global Catalogue of Microorganisms (GCM) 10K type strain sequencing project: providing services to taxonomists for standard genome sequencing and annotation.</title>
        <authorList>
            <consortium name="The Broad Institute Genomics Platform"/>
            <consortium name="The Broad Institute Genome Sequencing Center for Infectious Disease"/>
            <person name="Wu L."/>
            <person name="Ma J."/>
        </authorList>
    </citation>
    <scope>NUCLEOTIDE SEQUENCE [LARGE SCALE GENOMIC DNA]</scope>
    <source>
        <strain evidence="4 5">JCM 14046</strain>
    </source>
</reference>
<accession>A0ABN2PN67</accession>
<dbReference type="Gene3D" id="3.40.50.2300">
    <property type="match status" value="2"/>
</dbReference>
<evidence type="ECO:0000313" key="5">
    <source>
        <dbReference type="Proteomes" id="UP001501612"/>
    </source>
</evidence>
<dbReference type="PANTHER" id="PTHR30036:SF1">
    <property type="entry name" value="D-XYLOSE-BINDING PERIPLASMIC PROTEIN"/>
    <property type="match status" value="1"/>
</dbReference>
<keyword evidence="5" id="KW-1185">Reference proteome</keyword>
<dbReference type="EMBL" id="BAAAMY010000007">
    <property type="protein sequence ID" value="GAA1926525.1"/>
    <property type="molecule type" value="Genomic_DNA"/>
</dbReference>
<proteinExistence type="predicted"/>
<evidence type="ECO:0000313" key="4">
    <source>
        <dbReference type="EMBL" id="GAA1926525.1"/>
    </source>
</evidence>
<dbReference type="InterPro" id="IPR025997">
    <property type="entry name" value="SBP_2_dom"/>
</dbReference>
<dbReference type="Pfam" id="PF13407">
    <property type="entry name" value="Peripla_BP_4"/>
    <property type="match status" value="1"/>
</dbReference>
<comment type="subcellular location">
    <subcellularLocation>
        <location evidence="1">Cell envelope</location>
    </subcellularLocation>
</comment>
<dbReference type="Proteomes" id="UP001501612">
    <property type="component" value="Unassembled WGS sequence"/>
</dbReference>
<dbReference type="PROSITE" id="PS51257">
    <property type="entry name" value="PROKAR_LIPOPROTEIN"/>
    <property type="match status" value="1"/>
</dbReference>
<name>A0ABN2PN67_9ACTN</name>
<evidence type="ECO:0000256" key="2">
    <source>
        <dbReference type="ARBA" id="ARBA00022729"/>
    </source>
</evidence>
<sequence>MRADTDSARARRGWRTAAVGVLVAALGSVGTACSVGGDDETPRPVVAFLGGADPDGRHYESDASALREALRADCEDCEYAALDAGGDADLQAEQMTEVLEGGADVVVLEAVDAERGEELVTRAGDVPVVTMDRFVPGATHHVGYDPEAAARVLARATLEQAAVDAPGVLLLGASRGDLAGRETTAATRQALVDGGAEVLAEDAPEAATAEEARRWVADEIGQRPPGAVAAVVAADETQAAGVAAAYDEAGVGVADRPAVVGTGADLEALRRLITDEQAVALHEPRDALVRRVVATAAELLEGAPVTDTVDVEGVPSFLGSPESVTLRTLTSVMVRDGEVTTAELCEGDTADPCARLGIR</sequence>
<dbReference type="RefSeq" id="WP_344008438.1">
    <property type="nucleotide sequence ID" value="NZ_BAAAMY010000007.1"/>
</dbReference>
<evidence type="ECO:0000259" key="3">
    <source>
        <dbReference type="Pfam" id="PF13407"/>
    </source>
</evidence>
<feature type="domain" description="Periplasmic binding protein" evidence="3">
    <location>
        <begin position="61"/>
        <end position="303"/>
    </location>
</feature>
<gene>
    <name evidence="4" type="ORF">GCM10009737_30470</name>
</gene>
<dbReference type="InterPro" id="IPR028082">
    <property type="entry name" value="Peripla_BP_I"/>
</dbReference>
<evidence type="ECO:0000256" key="1">
    <source>
        <dbReference type="ARBA" id="ARBA00004196"/>
    </source>
</evidence>
<dbReference type="PANTHER" id="PTHR30036">
    <property type="entry name" value="D-XYLOSE-BINDING PERIPLASMIC PROTEIN"/>
    <property type="match status" value="1"/>
</dbReference>
<dbReference type="SUPFAM" id="SSF53822">
    <property type="entry name" value="Periplasmic binding protein-like I"/>
    <property type="match status" value="1"/>
</dbReference>
<protein>
    <recommendedName>
        <fullName evidence="3">Periplasmic binding protein domain-containing protein</fullName>
    </recommendedName>
</protein>